<accession>A0AAE1DD50</accession>
<name>A0AAE1DD50_9GAST</name>
<proteinExistence type="predicted"/>
<evidence type="ECO:0000313" key="2">
    <source>
        <dbReference type="Proteomes" id="UP001283361"/>
    </source>
</evidence>
<keyword evidence="2" id="KW-1185">Reference proteome</keyword>
<gene>
    <name evidence="1" type="ORF">RRG08_065844</name>
</gene>
<protein>
    <submittedName>
        <fullName evidence="1">Uncharacterized protein</fullName>
    </submittedName>
</protein>
<reference evidence="1" key="1">
    <citation type="journal article" date="2023" name="G3 (Bethesda)">
        <title>A reference genome for the long-term kleptoplast-retaining sea slug Elysia crispata morphotype clarki.</title>
        <authorList>
            <person name="Eastman K.E."/>
            <person name="Pendleton A.L."/>
            <person name="Shaikh M.A."/>
            <person name="Suttiyut T."/>
            <person name="Ogas R."/>
            <person name="Tomko P."/>
            <person name="Gavelis G."/>
            <person name="Widhalm J.R."/>
            <person name="Wisecaver J.H."/>
        </authorList>
    </citation>
    <scope>NUCLEOTIDE SEQUENCE</scope>
    <source>
        <strain evidence="1">ECLA1</strain>
    </source>
</reference>
<dbReference type="Proteomes" id="UP001283361">
    <property type="component" value="Unassembled WGS sequence"/>
</dbReference>
<comment type="caution">
    <text evidence="1">The sequence shown here is derived from an EMBL/GenBank/DDBJ whole genome shotgun (WGS) entry which is preliminary data.</text>
</comment>
<dbReference type="AlphaFoldDB" id="A0AAE1DD50"/>
<evidence type="ECO:0000313" key="1">
    <source>
        <dbReference type="EMBL" id="KAK3766126.1"/>
    </source>
</evidence>
<dbReference type="EMBL" id="JAWDGP010004261">
    <property type="protein sequence ID" value="KAK3766126.1"/>
    <property type="molecule type" value="Genomic_DNA"/>
</dbReference>
<sequence length="58" mass="6616">FIPCLVSAGSVVMKYEFFYPLIVKAQLDMKRKEDILSWPQGTVRLADLGKRRGVLPAY</sequence>
<feature type="non-terminal residue" evidence="1">
    <location>
        <position position="1"/>
    </location>
</feature>
<organism evidence="1 2">
    <name type="scientific">Elysia crispata</name>
    <name type="common">lettuce slug</name>
    <dbReference type="NCBI Taxonomy" id="231223"/>
    <lineage>
        <taxon>Eukaryota</taxon>
        <taxon>Metazoa</taxon>
        <taxon>Spiralia</taxon>
        <taxon>Lophotrochozoa</taxon>
        <taxon>Mollusca</taxon>
        <taxon>Gastropoda</taxon>
        <taxon>Heterobranchia</taxon>
        <taxon>Euthyneura</taxon>
        <taxon>Panpulmonata</taxon>
        <taxon>Sacoglossa</taxon>
        <taxon>Placobranchoidea</taxon>
        <taxon>Plakobranchidae</taxon>
        <taxon>Elysia</taxon>
    </lineage>
</organism>